<dbReference type="EMBL" id="LAZR01051351">
    <property type="protein sequence ID" value="KKK85349.1"/>
    <property type="molecule type" value="Genomic_DNA"/>
</dbReference>
<evidence type="ECO:0000313" key="1">
    <source>
        <dbReference type="EMBL" id="KKK85349.1"/>
    </source>
</evidence>
<gene>
    <name evidence="1" type="ORF">LCGC14_2774210</name>
</gene>
<accession>A0A0F9B408</accession>
<protein>
    <submittedName>
        <fullName evidence="1">Uncharacterized protein</fullName>
    </submittedName>
</protein>
<name>A0A0F9B408_9ZZZZ</name>
<dbReference type="AlphaFoldDB" id="A0A0F9B408"/>
<feature type="non-terminal residue" evidence="1">
    <location>
        <position position="47"/>
    </location>
</feature>
<reference evidence="1" key="1">
    <citation type="journal article" date="2015" name="Nature">
        <title>Complex archaea that bridge the gap between prokaryotes and eukaryotes.</title>
        <authorList>
            <person name="Spang A."/>
            <person name="Saw J.H."/>
            <person name="Jorgensen S.L."/>
            <person name="Zaremba-Niedzwiedzka K."/>
            <person name="Martijn J."/>
            <person name="Lind A.E."/>
            <person name="van Eijk R."/>
            <person name="Schleper C."/>
            <person name="Guy L."/>
            <person name="Ettema T.J."/>
        </authorList>
    </citation>
    <scope>NUCLEOTIDE SEQUENCE</scope>
</reference>
<sequence length="47" mass="5227">MIGENTMVREPQLFGQPKYEVESAADNLARAKELETTKPEIHAAAIK</sequence>
<comment type="caution">
    <text evidence="1">The sequence shown here is derived from an EMBL/GenBank/DDBJ whole genome shotgun (WGS) entry which is preliminary data.</text>
</comment>
<proteinExistence type="predicted"/>
<organism evidence="1">
    <name type="scientific">marine sediment metagenome</name>
    <dbReference type="NCBI Taxonomy" id="412755"/>
    <lineage>
        <taxon>unclassified sequences</taxon>
        <taxon>metagenomes</taxon>
        <taxon>ecological metagenomes</taxon>
    </lineage>
</organism>